<gene>
    <name evidence="1" type="ORF">QN215_09000</name>
</gene>
<evidence type="ECO:0008006" key="2">
    <source>
        <dbReference type="Google" id="ProtNLM"/>
    </source>
</evidence>
<name>A0AB39U6F4_9BIFI</name>
<organism evidence="1">
    <name type="scientific">Bifidobacterium aquikefiricola</name>
    <dbReference type="NCBI Taxonomy" id="3059038"/>
    <lineage>
        <taxon>Bacteria</taxon>
        <taxon>Bacillati</taxon>
        <taxon>Actinomycetota</taxon>
        <taxon>Actinomycetes</taxon>
        <taxon>Bifidobacteriales</taxon>
        <taxon>Bifidobacteriaceae</taxon>
        <taxon>Bifidobacterium</taxon>
    </lineage>
</organism>
<protein>
    <recommendedName>
        <fullName evidence="2">DNA methyltransferase</fullName>
    </recommendedName>
</protein>
<accession>A0AB39U6F4</accession>
<dbReference type="RefSeq" id="WP_369343971.1">
    <property type="nucleotide sequence ID" value="NZ_CP129674.1"/>
</dbReference>
<dbReference type="PRINTS" id="PR00507">
    <property type="entry name" value="N12N6MTFRASE"/>
</dbReference>
<sequence length="144" mass="15846">MNLERYYTPENVASRLVALVEPEKYSCIIEPSAGDGAIVKALQASGSPLPPLYAYGIAPAAEGITEMNWIEPRDSFGNPRKSMYIPGAQKAQRWHHTLVIGNPPFSKAEAFIRESGFADCIAFILPKSFMKSGHAERIIGENHQ</sequence>
<dbReference type="AlphaFoldDB" id="A0AB39U6F4"/>
<dbReference type="KEGG" id="baqk:QN215_09000"/>
<evidence type="ECO:0000313" key="1">
    <source>
        <dbReference type="EMBL" id="XDS44383.1"/>
    </source>
</evidence>
<dbReference type="Gene3D" id="3.40.50.150">
    <property type="entry name" value="Vaccinia Virus protein VP39"/>
    <property type="match status" value="1"/>
</dbReference>
<reference evidence="1" key="1">
    <citation type="submission" date="2023-07" db="EMBL/GenBank/DDBJ databases">
        <title>Bifidobacterium aquikefiriaerophilum sp. nov. and Bifidobacterium eccum sp. nov., isolated from water kefir.</title>
        <authorList>
            <person name="Breselge S."/>
            <person name="Bellassi P."/>
            <person name="Barcenilla C."/>
            <person name="Alvarez-Ordonez A."/>
            <person name="Morelli L."/>
            <person name="Cotter P.D."/>
        </authorList>
    </citation>
    <scope>NUCLEOTIDE SEQUENCE</scope>
    <source>
        <strain evidence="1">WK041_4_12</strain>
    </source>
</reference>
<dbReference type="EMBL" id="CP129674">
    <property type="protein sequence ID" value="XDS44383.1"/>
    <property type="molecule type" value="Genomic_DNA"/>
</dbReference>
<proteinExistence type="predicted"/>
<dbReference type="InterPro" id="IPR029063">
    <property type="entry name" value="SAM-dependent_MTases_sf"/>
</dbReference>
<dbReference type="SUPFAM" id="SSF53335">
    <property type="entry name" value="S-adenosyl-L-methionine-dependent methyltransferases"/>
    <property type="match status" value="1"/>
</dbReference>